<evidence type="ECO:0000256" key="1">
    <source>
        <dbReference type="ARBA" id="ARBA00009437"/>
    </source>
</evidence>
<dbReference type="RefSeq" id="WP_390333449.1">
    <property type="nucleotide sequence ID" value="NZ_JBHRTP010000109.1"/>
</dbReference>
<protein>
    <submittedName>
        <fullName evidence="6">LysR family transcriptional regulator</fullName>
    </submittedName>
</protein>
<dbReference type="Pfam" id="PF00126">
    <property type="entry name" value="HTH_1"/>
    <property type="match status" value="1"/>
</dbReference>
<comment type="similarity">
    <text evidence="1">Belongs to the LysR transcriptional regulatory family.</text>
</comment>
<dbReference type="InterPro" id="IPR000847">
    <property type="entry name" value="LysR_HTH_N"/>
</dbReference>
<keyword evidence="2" id="KW-0805">Transcription regulation</keyword>
<keyword evidence="3" id="KW-0238">DNA-binding</keyword>
<dbReference type="SUPFAM" id="SSF46785">
    <property type="entry name" value="Winged helix' DNA-binding domain"/>
    <property type="match status" value="1"/>
</dbReference>
<keyword evidence="7" id="KW-1185">Reference proteome</keyword>
<evidence type="ECO:0000313" key="7">
    <source>
        <dbReference type="Proteomes" id="UP001595530"/>
    </source>
</evidence>
<dbReference type="SUPFAM" id="SSF53850">
    <property type="entry name" value="Periplasmic binding protein-like II"/>
    <property type="match status" value="1"/>
</dbReference>
<dbReference type="InterPro" id="IPR036388">
    <property type="entry name" value="WH-like_DNA-bd_sf"/>
</dbReference>
<keyword evidence="4" id="KW-0804">Transcription</keyword>
<dbReference type="InterPro" id="IPR058163">
    <property type="entry name" value="LysR-type_TF_proteobact-type"/>
</dbReference>
<evidence type="ECO:0000256" key="4">
    <source>
        <dbReference type="ARBA" id="ARBA00023163"/>
    </source>
</evidence>
<accession>A0ABV7FAP0</accession>
<dbReference type="Proteomes" id="UP001595530">
    <property type="component" value="Unassembled WGS sequence"/>
</dbReference>
<evidence type="ECO:0000259" key="5">
    <source>
        <dbReference type="PROSITE" id="PS50931"/>
    </source>
</evidence>
<comment type="caution">
    <text evidence="6">The sequence shown here is derived from an EMBL/GenBank/DDBJ whole genome shotgun (WGS) entry which is preliminary data.</text>
</comment>
<dbReference type="PANTHER" id="PTHR30537:SF5">
    <property type="entry name" value="HTH-TYPE TRANSCRIPTIONAL ACTIVATOR TTDR-RELATED"/>
    <property type="match status" value="1"/>
</dbReference>
<organism evidence="6 7">
    <name type="scientific">Undibacterium arcticum</name>
    <dbReference type="NCBI Taxonomy" id="1762892"/>
    <lineage>
        <taxon>Bacteria</taxon>
        <taxon>Pseudomonadati</taxon>
        <taxon>Pseudomonadota</taxon>
        <taxon>Betaproteobacteria</taxon>
        <taxon>Burkholderiales</taxon>
        <taxon>Oxalobacteraceae</taxon>
        <taxon>Undibacterium</taxon>
    </lineage>
</organism>
<evidence type="ECO:0000256" key="3">
    <source>
        <dbReference type="ARBA" id="ARBA00023125"/>
    </source>
</evidence>
<evidence type="ECO:0000313" key="6">
    <source>
        <dbReference type="EMBL" id="MFC3111321.1"/>
    </source>
</evidence>
<dbReference type="PANTHER" id="PTHR30537">
    <property type="entry name" value="HTH-TYPE TRANSCRIPTIONAL REGULATOR"/>
    <property type="match status" value="1"/>
</dbReference>
<proteinExistence type="inferred from homology"/>
<dbReference type="PRINTS" id="PR00039">
    <property type="entry name" value="HTHLYSR"/>
</dbReference>
<dbReference type="EMBL" id="JBHRTP010000109">
    <property type="protein sequence ID" value="MFC3111321.1"/>
    <property type="molecule type" value="Genomic_DNA"/>
</dbReference>
<name>A0ABV7FAP0_9BURK</name>
<dbReference type="InterPro" id="IPR005119">
    <property type="entry name" value="LysR_subst-bd"/>
</dbReference>
<gene>
    <name evidence="6" type="ORF">ACFOFO_25815</name>
</gene>
<dbReference type="CDD" id="cd08422">
    <property type="entry name" value="PBP2_CrgA_like"/>
    <property type="match status" value="1"/>
</dbReference>
<evidence type="ECO:0000256" key="2">
    <source>
        <dbReference type="ARBA" id="ARBA00023015"/>
    </source>
</evidence>
<reference evidence="7" key="1">
    <citation type="journal article" date="2019" name="Int. J. Syst. Evol. Microbiol.">
        <title>The Global Catalogue of Microorganisms (GCM) 10K type strain sequencing project: providing services to taxonomists for standard genome sequencing and annotation.</title>
        <authorList>
            <consortium name="The Broad Institute Genomics Platform"/>
            <consortium name="The Broad Institute Genome Sequencing Center for Infectious Disease"/>
            <person name="Wu L."/>
            <person name="Ma J."/>
        </authorList>
    </citation>
    <scope>NUCLEOTIDE SEQUENCE [LARGE SCALE GENOMIC DNA]</scope>
    <source>
        <strain evidence="7">KCTC 42986</strain>
    </source>
</reference>
<dbReference type="Gene3D" id="1.10.10.10">
    <property type="entry name" value="Winged helix-like DNA-binding domain superfamily/Winged helix DNA-binding domain"/>
    <property type="match status" value="1"/>
</dbReference>
<dbReference type="Gene3D" id="3.40.190.290">
    <property type="match status" value="1"/>
</dbReference>
<dbReference type="PROSITE" id="PS50931">
    <property type="entry name" value="HTH_LYSR"/>
    <property type="match status" value="1"/>
</dbReference>
<feature type="domain" description="HTH lysR-type" evidence="5">
    <location>
        <begin position="1"/>
        <end position="59"/>
    </location>
</feature>
<sequence>MDRFLSIEAFVTVAETQSFAEAARQMRISKSVITTRIQQLEEYVGAPLFHRSTRNVQLSEVGQAYLRDCVDLVNRTDELVDQMRELKGSLVGRLKVHALPGFVLGHMAAHLREFQEKYPDIVLELFVNDAVVDPIKAGVDCALQIFNPSSEELIGRQLFPVRRIFCASPDYLKHHGTPQHPRDLYEHRLGLYSGYPTRDRWVFHGANEKVVLDLKPVLLSNSVHLLEEYACEHAGIVCIPTLVAAAPILSGSLKLILPDWQLSSFWLSVVYPRTHRGGAKLKLFIESLLAKFSSEQPWDLALIEQGLMPRSLVE</sequence>
<dbReference type="InterPro" id="IPR036390">
    <property type="entry name" value="WH_DNA-bd_sf"/>
</dbReference>
<dbReference type="Pfam" id="PF03466">
    <property type="entry name" value="LysR_substrate"/>
    <property type="match status" value="1"/>
</dbReference>